<sequence>MTSAMSMNTDTGLMLKTEGDVDAVADRLTGNLNQLMDQLAPLYDQWRGAGAGSFQQVRERFDQDMARLNVALRAIAEAVGSAGKDYDVSDEEIRSDMDSAGATAGQITAALKL</sequence>
<gene>
    <name evidence="1" type="ORF">SAMN05443287_11772</name>
</gene>
<dbReference type="STRING" id="1144548.SAMN05443287_11772"/>
<dbReference type="EMBL" id="FNYV01000017">
    <property type="protein sequence ID" value="SEK05055.1"/>
    <property type="molecule type" value="Genomic_DNA"/>
</dbReference>
<keyword evidence="2" id="KW-1185">Reference proteome</keyword>
<dbReference type="NCBIfam" id="TIGR03930">
    <property type="entry name" value="WXG100_ESAT6"/>
    <property type="match status" value="1"/>
</dbReference>
<dbReference type="InterPro" id="IPR036689">
    <property type="entry name" value="ESAT-6-like_sf"/>
</dbReference>
<reference evidence="2" key="1">
    <citation type="submission" date="2016-10" db="EMBL/GenBank/DDBJ databases">
        <authorList>
            <person name="Varghese N."/>
            <person name="Submissions S."/>
        </authorList>
    </citation>
    <scope>NUCLEOTIDE SEQUENCE [LARGE SCALE GENOMIC DNA]</scope>
    <source>
        <strain evidence="2">CGMCC 4.7038</strain>
    </source>
</reference>
<dbReference type="InterPro" id="IPR010310">
    <property type="entry name" value="T7SS_ESAT-6-like"/>
</dbReference>
<dbReference type="SUPFAM" id="SSF140453">
    <property type="entry name" value="EsxAB dimer-like"/>
    <property type="match status" value="1"/>
</dbReference>
<evidence type="ECO:0000313" key="2">
    <source>
        <dbReference type="Proteomes" id="UP000198707"/>
    </source>
</evidence>
<organism evidence="1 2">
    <name type="scientific">Micromonospora phaseoli</name>
    <dbReference type="NCBI Taxonomy" id="1144548"/>
    <lineage>
        <taxon>Bacteria</taxon>
        <taxon>Bacillati</taxon>
        <taxon>Actinomycetota</taxon>
        <taxon>Actinomycetes</taxon>
        <taxon>Micromonosporales</taxon>
        <taxon>Micromonosporaceae</taxon>
        <taxon>Micromonospora</taxon>
    </lineage>
</organism>
<dbReference type="Gene3D" id="1.10.287.1060">
    <property type="entry name" value="ESAT-6-like"/>
    <property type="match status" value="1"/>
</dbReference>
<dbReference type="AlphaFoldDB" id="A0A1H7E3B2"/>
<dbReference type="Pfam" id="PF06013">
    <property type="entry name" value="WXG100"/>
    <property type="match status" value="1"/>
</dbReference>
<protein>
    <submittedName>
        <fullName evidence="1">WXG100 family type VII secretion target</fullName>
    </submittedName>
</protein>
<name>A0A1H7E3B2_9ACTN</name>
<evidence type="ECO:0000313" key="1">
    <source>
        <dbReference type="EMBL" id="SEK05055.1"/>
    </source>
</evidence>
<accession>A0A1H7E3B2</accession>
<proteinExistence type="predicted"/>
<dbReference type="Proteomes" id="UP000198707">
    <property type="component" value="Unassembled WGS sequence"/>
</dbReference>